<dbReference type="Pfam" id="PF08818">
    <property type="entry name" value="DUF1801"/>
    <property type="match status" value="1"/>
</dbReference>
<organism evidence="2">
    <name type="scientific">Kitasatospora camelliae</name>
    <dbReference type="NCBI Taxonomy" id="3156397"/>
    <lineage>
        <taxon>Bacteria</taxon>
        <taxon>Bacillati</taxon>
        <taxon>Actinomycetota</taxon>
        <taxon>Actinomycetes</taxon>
        <taxon>Kitasatosporales</taxon>
        <taxon>Streptomycetaceae</taxon>
        <taxon>Kitasatospora</taxon>
    </lineage>
</organism>
<dbReference type="SUPFAM" id="SSF159888">
    <property type="entry name" value="YdhG-like"/>
    <property type="match status" value="1"/>
</dbReference>
<name>A0AAU8JZ45_9ACTN</name>
<dbReference type="AlphaFoldDB" id="A0AAU8JZ45"/>
<protein>
    <submittedName>
        <fullName evidence="2">DUF1801 domain-containing protein</fullName>
    </submittedName>
</protein>
<reference evidence="2" key="1">
    <citation type="submission" date="2024-06" db="EMBL/GenBank/DDBJ databases">
        <title>The genome sequences of Kitasatospora sp. strain HUAS MG31.</title>
        <authorList>
            <person name="Mo P."/>
        </authorList>
    </citation>
    <scope>NUCLEOTIDE SEQUENCE</scope>
    <source>
        <strain evidence="2">HUAS MG31</strain>
    </source>
</reference>
<evidence type="ECO:0000313" key="2">
    <source>
        <dbReference type="EMBL" id="XCM81094.1"/>
    </source>
</evidence>
<dbReference type="EMBL" id="CP159872">
    <property type="protein sequence ID" value="XCM81094.1"/>
    <property type="molecule type" value="Genomic_DNA"/>
</dbReference>
<evidence type="ECO:0000259" key="1">
    <source>
        <dbReference type="Pfam" id="PF08818"/>
    </source>
</evidence>
<gene>
    <name evidence="2" type="ORF">ABWK59_20350</name>
</gene>
<dbReference type="KEGG" id="kcm:ABWK59_20350"/>
<dbReference type="InterPro" id="IPR014922">
    <property type="entry name" value="YdhG-like"/>
</dbReference>
<dbReference type="RefSeq" id="WP_354642031.1">
    <property type="nucleotide sequence ID" value="NZ_CP159872.1"/>
</dbReference>
<proteinExistence type="predicted"/>
<feature type="domain" description="YdhG-like" evidence="1">
    <location>
        <begin position="17"/>
        <end position="113"/>
    </location>
</feature>
<sequence>MNTTTVDAYLAVLPADQREIADRILPLIEAVLPGTGALWHGHPVWSLGAAPGKDPVCFVKAYPRYLTFGFWRGQEIEDGSGRLAAGARSMASVKLREAAEVDPELFTGWLRAARALQA</sequence>
<accession>A0AAU8JZ45</accession>